<dbReference type="EMBL" id="HBGU01003750">
    <property type="protein sequence ID" value="CAD9398335.1"/>
    <property type="molecule type" value="Transcribed_RNA"/>
</dbReference>
<dbReference type="PROSITE" id="PS00845">
    <property type="entry name" value="CAP_GLY_1"/>
    <property type="match status" value="1"/>
</dbReference>
<gene>
    <name evidence="3" type="ORF">CBRE1094_LOCUS2024</name>
    <name evidence="4" type="ORF">CBRE1094_LOCUS2025</name>
</gene>
<protein>
    <recommendedName>
        <fullName evidence="2">CAP-Gly domain-containing protein</fullName>
    </recommendedName>
</protein>
<dbReference type="SMART" id="SM01052">
    <property type="entry name" value="CAP_GLY"/>
    <property type="match status" value="1"/>
</dbReference>
<dbReference type="Gene3D" id="2.30.30.190">
    <property type="entry name" value="CAP Gly-rich-like domain"/>
    <property type="match status" value="1"/>
</dbReference>
<dbReference type="AlphaFoldDB" id="A0A6U7C434"/>
<name>A0A6U7C434_9EUKA</name>
<evidence type="ECO:0000313" key="4">
    <source>
        <dbReference type="EMBL" id="CAD9398339.1"/>
    </source>
</evidence>
<dbReference type="PROSITE" id="PS51354">
    <property type="entry name" value="GLUTAREDOXIN_2"/>
    <property type="match status" value="1"/>
</dbReference>
<dbReference type="Pfam" id="PF01302">
    <property type="entry name" value="CAP_GLY"/>
    <property type="match status" value="1"/>
</dbReference>
<feature type="compositionally biased region" description="Polar residues" evidence="1">
    <location>
        <begin position="229"/>
        <end position="240"/>
    </location>
</feature>
<dbReference type="InterPro" id="IPR000938">
    <property type="entry name" value="CAP-Gly_domain"/>
</dbReference>
<organism evidence="3">
    <name type="scientific">Haptolina brevifila</name>
    <dbReference type="NCBI Taxonomy" id="156173"/>
    <lineage>
        <taxon>Eukaryota</taxon>
        <taxon>Haptista</taxon>
        <taxon>Haptophyta</taxon>
        <taxon>Prymnesiophyceae</taxon>
        <taxon>Prymnesiales</taxon>
        <taxon>Prymnesiaceae</taxon>
        <taxon>Haptolina</taxon>
    </lineage>
</organism>
<proteinExistence type="predicted"/>
<feature type="compositionally biased region" description="Low complexity" evidence="1">
    <location>
        <begin position="91"/>
        <end position="114"/>
    </location>
</feature>
<reference evidence="3" key="1">
    <citation type="submission" date="2021-01" db="EMBL/GenBank/DDBJ databases">
        <authorList>
            <person name="Corre E."/>
            <person name="Pelletier E."/>
            <person name="Niang G."/>
            <person name="Scheremetjew M."/>
            <person name="Finn R."/>
            <person name="Kale V."/>
            <person name="Holt S."/>
            <person name="Cochrane G."/>
            <person name="Meng A."/>
            <person name="Brown T."/>
            <person name="Cohen L."/>
        </authorList>
    </citation>
    <scope>NUCLEOTIDE SEQUENCE</scope>
    <source>
        <strain evidence="3">UTEX LB 985</strain>
    </source>
</reference>
<dbReference type="SUPFAM" id="SSF74924">
    <property type="entry name" value="Cap-Gly domain"/>
    <property type="match status" value="1"/>
</dbReference>
<feature type="domain" description="CAP-Gly" evidence="2">
    <location>
        <begin position="140"/>
        <end position="182"/>
    </location>
</feature>
<evidence type="ECO:0000256" key="1">
    <source>
        <dbReference type="SAM" id="MobiDB-lite"/>
    </source>
</evidence>
<feature type="region of interest" description="Disordered" evidence="1">
    <location>
        <begin position="71"/>
        <end position="114"/>
    </location>
</feature>
<feature type="region of interest" description="Disordered" evidence="1">
    <location>
        <begin position="367"/>
        <end position="388"/>
    </location>
</feature>
<dbReference type="PANTHER" id="PTHR18916">
    <property type="entry name" value="DYNACTIN 1-RELATED MICROTUBULE-BINDING"/>
    <property type="match status" value="1"/>
</dbReference>
<sequence length="432" mass="45785">MPSPFSFLAGSPFGAKAQSKVTWEVAWSPPKMILSSAAETLEAVQSDAIGSAAKDAPEALAAAAPLPPLPVPPPVAAEPSPTPTPPPAAPIPSAAPVAADPVPSSAASRTDASAASSASIVVGTRVWTEFGDEGVVRFVGPTSFREGEWVGVELLRPKGKNDGTVKGVRYFTCQPEHGLFARAPKLLREPPPPDSVESSLPPDVLRSARSSSEAVALSNGAGTLAARNGVSSPGGTSARRSGTWPAPELRPTLRGMPTSSPDRLRDRAASMDYAVEYSPWPERQVPSGWRRAWGAPLGESSAADDSDAIEPWMLNAALPVVIYVSSLNGDRRTNKMCRWTIDFLYGKKVPHSVVDLSVHPQERQRLEAHMNSASPGKPPTSRRSDDEMNTHLPVIDIIGLRSLSSGEMQDLEDHGELDPILTQAIRTFASRA</sequence>
<evidence type="ECO:0000259" key="2">
    <source>
        <dbReference type="PROSITE" id="PS50245"/>
    </source>
</evidence>
<dbReference type="InterPro" id="IPR036859">
    <property type="entry name" value="CAP-Gly_dom_sf"/>
</dbReference>
<feature type="compositionally biased region" description="Pro residues" evidence="1">
    <location>
        <begin position="71"/>
        <end position="90"/>
    </location>
</feature>
<dbReference type="PROSITE" id="PS50245">
    <property type="entry name" value="CAP_GLY_2"/>
    <property type="match status" value="1"/>
</dbReference>
<dbReference type="Gene3D" id="3.40.30.10">
    <property type="entry name" value="Glutaredoxin"/>
    <property type="match status" value="1"/>
</dbReference>
<dbReference type="PANTHER" id="PTHR18916:SF83">
    <property type="entry name" value="TIP ELONGATION PROTEIN 1"/>
    <property type="match status" value="1"/>
</dbReference>
<accession>A0A6U7C434</accession>
<feature type="region of interest" description="Disordered" evidence="1">
    <location>
        <begin position="187"/>
        <end position="263"/>
    </location>
</feature>
<dbReference type="EMBL" id="HBGU01003751">
    <property type="protein sequence ID" value="CAD9398339.1"/>
    <property type="molecule type" value="Transcribed_RNA"/>
</dbReference>
<evidence type="ECO:0000313" key="3">
    <source>
        <dbReference type="EMBL" id="CAD9398335.1"/>
    </source>
</evidence>